<dbReference type="InterPro" id="IPR050154">
    <property type="entry name" value="UbiB_kinase"/>
</dbReference>
<organism evidence="3 4">
    <name type="scientific">Uabimicrobium amorphum</name>
    <dbReference type="NCBI Taxonomy" id="2596890"/>
    <lineage>
        <taxon>Bacteria</taxon>
        <taxon>Pseudomonadati</taxon>
        <taxon>Planctomycetota</taxon>
        <taxon>Candidatus Uabimicrobiia</taxon>
        <taxon>Candidatus Uabimicrobiales</taxon>
        <taxon>Candidatus Uabimicrobiaceae</taxon>
        <taxon>Candidatus Uabimicrobium</taxon>
    </lineage>
</organism>
<dbReference type="SUPFAM" id="SSF53335">
    <property type="entry name" value="S-adenosyl-L-methionine-dependent methyltransferases"/>
    <property type="match status" value="1"/>
</dbReference>
<dbReference type="Proteomes" id="UP000326354">
    <property type="component" value="Chromosome"/>
</dbReference>
<sequence>MGIVKSTLKFLWYGSIGASSFYFRRSKFPQILSNSLVHLGPVYVKMGQVISTRRDVIPEEYTEKLSTLCDNVPPEKEKIMRKIIRENLPKDAEEIFSEFGEEPIAAGSVAQVYKAKLHSGEDVAVKVLRPNILSEVHDNFKFIRMMVNVFELLFKNLRMINLPGIVNELEGLLITQTDLTHETDNFIRFRELFADEPNLTVPKVYAEFSSTQVMVTEFVDAVQPYEYEKLNTPGEELASRVDNLMDSMIFLQGLCHADLHPGNFFWNTKGELVLIDFGLVHEFPVEDRNHLTTYYFSLVEGFYHFATQYFIDHFIIPHPKRRKKEFDKKALLDELYDIVKEHSSSQDGFSVVFYKLMHVLSRYQLQLKPNTSKMFLTLITVEGYILHLNPKFDMIENTRKKKMDMAEYTSLPEEVEKMLMQDFGSYSTALFKDNCSIEQAYKNRNEFTMQQIGLKKGQFVIDVGCGRGQMLDAMKKRGADVLGVTISKTEQQLCVERGLDCVWSSWEDFDNVVEKPYPLADAIVIIEILVHMASIFENRAGLMDLRLQKLFEWCSGKLKDHGKLYIQVLNADSRFIEGLKHQETCNEIIEKAPILGFASVKQLVANSDPYFEVVEIHNHSEDLLKTYYYFQQQFDKHEKRFAELLDPKFHRLMRMELNILTELAEKKIMRLHRILLQKKA</sequence>
<dbReference type="Gene3D" id="3.40.50.150">
    <property type="entry name" value="Vaccinia Virus protein VP39"/>
    <property type="match status" value="1"/>
</dbReference>
<evidence type="ECO:0000256" key="1">
    <source>
        <dbReference type="ARBA" id="ARBA00009670"/>
    </source>
</evidence>
<proteinExistence type="inferred from homology"/>
<protein>
    <recommendedName>
        <fullName evidence="2">Protein kinase domain-containing protein</fullName>
    </recommendedName>
</protein>
<dbReference type="PANTHER" id="PTHR10566:SF113">
    <property type="entry name" value="PROTEIN ACTIVITY OF BC1 COMPLEX KINASE 7, CHLOROPLASTIC"/>
    <property type="match status" value="1"/>
</dbReference>
<dbReference type="OrthoDB" id="9795390at2"/>
<dbReference type="Gene3D" id="3.30.200.20">
    <property type="entry name" value="Phosphorylase Kinase, domain 1"/>
    <property type="match status" value="1"/>
</dbReference>
<dbReference type="PROSITE" id="PS50011">
    <property type="entry name" value="PROTEIN_KINASE_DOM"/>
    <property type="match status" value="1"/>
</dbReference>
<dbReference type="AlphaFoldDB" id="A0A5S9IVB0"/>
<accession>A0A5S9IVB0</accession>
<dbReference type="PANTHER" id="PTHR10566">
    <property type="entry name" value="CHAPERONE-ACTIVITY OF BC1 COMPLEX CABC1 -RELATED"/>
    <property type="match status" value="1"/>
</dbReference>
<dbReference type="SUPFAM" id="SSF56112">
    <property type="entry name" value="Protein kinase-like (PK-like)"/>
    <property type="match status" value="1"/>
</dbReference>
<keyword evidence="4" id="KW-1185">Reference proteome</keyword>
<dbReference type="Pfam" id="PF02353">
    <property type="entry name" value="CMAS"/>
    <property type="match status" value="1"/>
</dbReference>
<gene>
    <name evidence="3" type="ORF">UABAM_06368</name>
</gene>
<dbReference type="CDD" id="cd05121">
    <property type="entry name" value="ABC1_ADCK3-like"/>
    <property type="match status" value="1"/>
</dbReference>
<evidence type="ECO:0000259" key="2">
    <source>
        <dbReference type="PROSITE" id="PS50011"/>
    </source>
</evidence>
<dbReference type="GO" id="GO:0005524">
    <property type="term" value="F:ATP binding"/>
    <property type="evidence" value="ECO:0007669"/>
    <property type="project" value="InterPro"/>
</dbReference>
<evidence type="ECO:0000313" key="3">
    <source>
        <dbReference type="EMBL" id="BBM87952.1"/>
    </source>
</evidence>
<dbReference type="InterPro" id="IPR011009">
    <property type="entry name" value="Kinase-like_dom_sf"/>
</dbReference>
<dbReference type="Gene3D" id="1.10.510.10">
    <property type="entry name" value="Transferase(Phosphotransferase) domain 1"/>
    <property type="match status" value="1"/>
</dbReference>
<dbReference type="Pfam" id="PF03109">
    <property type="entry name" value="ABC1"/>
    <property type="match status" value="1"/>
</dbReference>
<dbReference type="InterPro" id="IPR000719">
    <property type="entry name" value="Prot_kinase_dom"/>
</dbReference>
<dbReference type="InterPro" id="IPR029063">
    <property type="entry name" value="SAM-dependent_MTases_sf"/>
</dbReference>
<dbReference type="EMBL" id="AP019860">
    <property type="protein sequence ID" value="BBM87952.1"/>
    <property type="molecule type" value="Genomic_DNA"/>
</dbReference>
<dbReference type="RefSeq" id="WP_151971983.1">
    <property type="nucleotide sequence ID" value="NZ_AP019860.1"/>
</dbReference>
<comment type="similarity">
    <text evidence="1">Belongs to the protein kinase superfamily. ADCK protein kinase family.</text>
</comment>
<feature type="domain" description="Protein kinase" evidence="2">
    <location>
        <begin position="98"/>
        <end position="431"/>
    </location>
</feature>
<name>A0A5S9IVB0_UABAM</name>
<reference evidence="3 4" key="1">
    <citation type="submission" date="2019-08" db="EMBL/GenBank/DDBJ databases">
        <title>Complete genome sequence of Candidatus Uab amorphum.</title>
        <authorList>
            <person name="Shiratori T."/>
            <person name="Suzuki S."/>
            <person name="Kakizawa Y."/>
            <person name="Ishida K."/>
        </authorList>
    </citation>
    <scope>NUCLEOTIDE SEQUENCE [LARGE SCALE GENOMIC DNA]</scope>
    <source>
        <strain evidence="3 4">SRT547</strain>
    </source>
</reference>
<dbReference type="GO" id="GO:0004672">
    <property type="term" value="F:protein kinase activity"/>
    <property type="evidence" value="ECO:0007669"/>
    <property type="project" value="InterPro"/>
</dbReference>
<evidence type="ECO:0000313" key="4">
    <source>
        <dbReference type="Proteomes" id="UP000326354"/>
    </source>
</evidence>
<dbReference type="SMART" id="SM00220">
    <property type="entry name" value="S_TKc"/>
    <property type="match status" value="1"/>
</dbReference>
<dbReference type="KEGG" id="uam:UABAM_06368"/>
<dbReference type="InterPro" id="IPR004147">
    <property type="entry name" value="ABC1_dom"/>
</dbReference>